<evidence type="ECO:0000256" key="15">
    <source>
        <dbReference type="ARBA" id="ARBA00023180"/>
    </source>
</evidence>
<dbReference type="InterPro" id="IPR051420">
    <property type="entry name" value="Ser_Thr_Kinases_DiverseReg"/>
</dbReference>
<evidence type="ECO:0000256" key="12">
    <source>
        <dbReference type="ARBA" id="ARBA00022989"/>
    </source>
</evidence>
<evidence type="ECO:0000256" key="11">
    <source>
        <dbReference type="ARBA" id="ARBA00022840"/>
    </source>
</evidence>
<evidence type="ECO:0000256" key="1">
    <source>
        <dbReference type="ARBA" id="ARBA00004167"/>
    </source>
</evidence>
<keyword evidence="12" id="KW-1133">Transmembrane helix</keyword>
<evidence type="ECO:0000256" key="8">
    <source>
        <dbReference type="ARBA" id="ARBA00022737"/>
    </source>
</evidence>
<evidence type="ECO:0000256" key="5">
    <source>
        <dbReference type="ARBA" id="ARBA00022679"/>
    </source>
</evidence>
<evidence type="ECO:0000256" key="7">
    <source>
        <dbReference type="ARBA" id="ARBA00022729"/>
    </source>
</evidence>
<dbReference type="GO" id="GO:0005524">
    <property type="term" value="F:ATP binding"/>
    <property type="evidence" value="ECO:0007669"/>
    <property type="project" value="UniProtKB-KW"/>
</dbReference>
<reference evidence="19" key="3">
    <citation type="journal article" date="2017" name="Nature">
        <title>Genome sequence of the progenitor of the wheat D genome Aegilops tauschii.</title>
        <authorList>
            <person name="Luo M.C."/>
            <person name="Gu Y.Q."/>
            <person name="Puiu D."/>
            <person name="Wang H."/>
            <person name="Twardziok S.O."/>
            <person name="Deal K.R."/>
            <person name="Huo N."/>
            <person name="Zhu T."/>
            <person name="Wang L."/>
            <person name="Wang Y."/>
            <person name="McGuire P.E."/>
            <person name="Liu S."/>
            <person name="Long H."/>
            <person name="Ramasamy R.K."/>
            <person name="Rodriguez J.C."/>
            <person name="Van S.L."/>
            <person name="Yuan L."/>
            <person name="Wang Z."/>
            <person name="Xia Z."/>
            <person name="Xiao L."/>
            <person name="Anderson O.D."/>
            <person name="Ouyang S."/>
            <person name="Liang Y."/>
            <person name="Zimin A.V."/>
            <person name="Pertea G."/>
            <person name="Qi P."/>
            <person name="Bennetzen J.L."/>
            <person name="Dai X."/>
            <person name="Dawson M.W."/>
            <person name="Muller H.G."/>
            <person name="Kugler K."/>
            <person name="Rivarola-Duarte L."/>
            <person name="Spannagl M."/>
            <person name="Mayer K.F.X."/>
            <person name="Lu F.H."/>
            <person name="Bevan M.W."/>
            <person name="Leroy P."/>
            <person name="Li P."/>
            <person name="You F.M."/>
            <person name="Sun Q."/>
            <person name="Liu Z."/>
            <person name="Lyons E."/>
            <person name="Wicker T."/>
            <person name="Salzberg S.L."/>
            <person name="Devos K.M."/>
            <person name="Dvorak J."/>
        </authorList>
    </citation>
    <scope>NUCLEOTIDE SEQUENCE [LARGE SCALE GENOMIC DNA]</scope>
    <source>
        <strain evidence="19">cv. AL8/78</strain>
    </source>
</reference>
<evidence type="ECO:0000256" key="17">
    <source>
        <dbReference type="ARBA" id="ARBA00048679"/>
    </source>
</evidence>
<evidence type="ECO:0000313" key="20">
    <source>
        <dbReference type="Proteomes" id="UP000015105"/>
    </source>
</evidence>
<reference evidence="19" key="5">
    <citation type="journal article" date="2021" name="G3 (Bethesda)">
        <title>Aegilops tauschii genome assembly Aet v5.0 features greater sequence contiguity and improved annotation.</title>
        <authorList>
            <person name="Wang L."/>
            <person name="Zhu T."/>
            <person name="Rodriguez J.C."/>
            <person name="Deal K.R."/>
            <person name="Dubcovsky J."/>
            <person name="McGuire P.E."/>
            <person name="Lux T."/>
            <person name="Spannagl M."/>
            <person name="Mayer K.F.X."/>
            <person name="Baldrich P."/>
            <person name="Meyers B.C."/>
            <person name="Huo N."/>
            <person name="Gu Y.Q."/>
            <person name="Zhou H."/>
            <person name="Devos K.M."/>
            <person name="Bennetzen J.L."/>
            <person name="Unver T."/>
            <person name="Budak H."/>
            <person name="Gulick P.J."/>
            <person name="Galiba G."/>
            <person name="Kalapos B."/>
            <person name="Nelson D.R."/>
            <person name="Li P."/>
            <person name="You F.M."/>
            <person name="Luo M.C."/>
            <person name="Dvorak J."/>
        </authorList>
    </citation>
    <scope>NUCLEOTIDE SEQUENCE [LARGE SCALE GENOMIC DNA]</scope>
    <source>
        <strain evidence="19">cv. AL8/78</strain>
    </source>
</reference>
<dbReference type="Proteomes" id="UP000015105">
    <property type="component" value="Chromosome 7D"/>
</dbReference>
<evidence type="ECO:0000256" key="16">
    <source>
        <dbReference type="ARBA" id="ARBA00047899"/>
    </source>
</evidence>
<dbReference type="SUPFAM" id="SSF56112">
    <property type="entry name" value="Protein kinase-like (PK-like)"/>
    <property type="match status" value="1"/>
</dbReference>
<keyword evidence="9" id="KW-0547">Nucleotide-binding</keyword>
<dbReference type="Pfam" id="PF07714">
    <property type="entry name" value="PK_Tyr_Ser-Thr"/>
    <property type="match status" value="1"/>
</dbReference>
<sequence length="223" mass="24846">ATQERFLVYEYLDRGSLSAYLKHKETALELDWTRRLNIARDVAHALAYMHHDCFAPIVHRDITSNNILLDLEFKAHISDFGLAKVLDVDASNCTSLAGTKGYLAPELAYKTRVTEKCDVYSFGVLVLELFIGHHPADLLSSMDNRNKTILLGNLLDTRLPLPKAEIASEIFQVVGVAVRCIEPDPSHRPTMQQVIKVFATAERSPANNLDYLHTAIAIPACSS</sequence>
<keyword evidence="15" id="KW-0325">Glycoprotein</keyword>
<dbReference type="PANTHER" id="PTHR48005:SF90">
    <property type="entry name" value="OS02G0553000 PROTEIN"/>
    <property type="match status" value="1"/>
</dbReference>
<keyword evidence="3" id="KW-0723">Serine/threonine-protein kinase</keyword>
<evidence type="ECO:0000256" key="6">
    <source>
        <dbReference type="ARBA" id="ARBA00022692"/>
    </source>
</evidence>
<name>A0A453QA77_AEGTS</name>
<dbReference type="PROSITE" id="PS50011">
    <property type="entry name" value="PROTEIN_KINASE_DOM"/>
    <property type="match status" value="1"/>
</dbReference>
<keyword evidence="14" id="KW-0675">Receptor</keyword>
<comment type="catalytic activity">
    <reaction evidence="16">
        <text>L-threonyl-[protein] + ATP = O-phospho-L-threonyl-[protein] + ADP + H(+)</text>
        <dbReference type="Rhea" id="RHEA:46608"/>
        <dbReference type="Rhea" id="RHEA-COMP:11060"/>
        <dbReference type="Rhea" id="RHEA-COMP:11605"/>
        <dbReference type="ChEBI" id="CHEBI:15378"/>
        <dbReference type="ChEBI" id="CHEBI:30013"/>
        <dbReference type="ChEBI" id="CHEBI:30616"/>
        <dbReference type="ChEBI" id="CHEBI:61977"/>
        <dbReference type="ChEBI" id="CHEBI:456216"/>
        <dbReference type="EC" id="2.7.11.1"/>
    </reaction>
</comment>
<reference evidence="20" key="2">
    <citation type="journal article" date="2017" name="Nat. Plants">
        <title>The Aegilops tauschii genome reveals multiple impacts of transposons.</title>
        <authorList>
            <person name="Zhao G."/>
            <person name="Zou C."/>
            <person name="Li K."/>
            <person name="Wang K."/>
            <person name="Li T."/>
            <person name="Gao L."/>
            <person name="Zhang X."/>
            <person name="Wang H."/>
            <person name="Yang Z."/>
            <person name="Liu X."/>
            <person name="Jiang W."/>
            <person name="Mao L."/>
            <person name="Kong X."/>
            <person name="Jiao Y."/>
            <person name="Jia J."/>
        </authorList>
    </citation>
    <scope>NUCLEOTIDE SEQUENCE [LARGE SCALE GENOMIC DNA]</scope>
    <source>
        <strain evidence="20">cv. AL8/78</strain>
    </source>
</reference>
<keyword evidence="11" id="KW-0067">ATP-binding</keyword>
<evidence type="ECO:0000256" key="9">
    <source>
        <dbReference type="ARBA" id="ARBA00022741"/>
    </source>
</evidence>
<evidence type="ECO:0000256" key="4">
    <source>
        <dbReference type="ARBA" id="ARBA00022614"/>
    </source>
</evidence>
<keyword evidence="5" id="KW-0808">Transferase</keyword>
<evidence type="ECO:0000256" key="2">
    <source>
        <dbReference type="ARBA" id="ARBA00012513"/>
    </source>
</evidence>
<dbReference type="InterPro" id="IPR011009">
    <property type="entry name" value="Kinase-like_dom_sf"/>
</dbReference>
<evidence type="ECO:0000256" key="13">
    <source>
        <dbReference type="ARBA" id="ARBA00023136"/>
    </source>
</evidence>
<keyword evidence="4" id="KW-0433">Leucine-rich repeat</keyword>
<dbReference type="Gene3D" id="1.10.510.10">
    <property type="entry name" value="Transferase(Phosphotransferase) domain 1"/>
    <property type="match status" value="1"/>
</dbReference>
<evidence type="ECO:0000256" key="10">
    <source>
        <dbReference type="ARBA" id="ARBA00022777"/>
    </source>
</evidence>
<proteinExistence type="predicted"/>
<protein>
    <recommendedName>
        <fullName evidence="2">non-specific serine/threonine protein kinase</fullName>
        <ecNumber evidence="2">2.7.11.1</ecNumber>
    </recommendedName>
</protein>
<dbReference type="InterPro" id="IPR001245">
    <property type="entry name" value="Ser-Thr/Tyr_kinase_cat_dom"/>
</dbReference>
<keyword evidence="6" id="KW-0812">Transmembrane</keyword>
<dbReference type="PANTHER" id="PTHR48005">
    <property type="entry name" value="LEUCINE RICH REPEAT KINASE 2"/>
    <property type="match status" value="1"/>
</dbReference>
<dbReference type="PIRSF" id="PIRSF000654">
    <property type="entry name" value="Integrin-linked_kinase"/>
    <property type="match status" value="1"/>
</dbReference>
<dbReference type="AlphaFoldDB" id="A0A453QA77"/>
<dbReference type="GO" id="GO:0004674">
    <property type="term" value="F:protein serine/threonine kinase activity"/>
    <property type="evidence" value="ECO:0007669"/>
    <property type="project" value="UniProtKB-KW"/>
</dbReference>
<dbReference type="PROSITE" id="PS00109">
    <property type="entry name" value="PROTEIN_KINASE_TYR"/>
    <property type="match status" value="1"/>
</dbReference>
<evidence type="ECO:0000256" key="14">
    <source>
        <dbReference type="ARBA" id="ARBA00023170"/>
    </source>
</evidence>
<dbReference type="EC" id="2.7.11.1" evidence="2"/>
<comment type="catalytic activity">
    <reaction evidence="17">
        <text>L-seryl-[protein] + ATP = O-phospho-L-seryl-[protein] + ADP + H(+)</text>
        <dbReference type="Rhea" id="RHEA:17989"/>
        <dbReference type="Rhea" id="RHEA-COMP:9863"/>
        <dbReference type="Rhea" id="RHEA-COMP:11604"/>
        <dbReference type="ChEBI" id="CHEBI:15378"/>
        <dbReference type="ChEBI" id="CHEBI:29999"/>
        <dbReference type="ChEBI" id="CHEBI:30616"/>
        <dbReference type="ChEBI" id="CHEBI:83421"/>
        <dbReference type="ChEBI" id="CHEBI:456216"/>
        <dbReference type="EC" id="2.7.11.1"/>
    </reaction>
</comment>
<reference evidence="20" key="1">
    <citation type="journal article" date="2014" name="Science">
        <title>Ancient hybridizations among the ancestral genomes of bread wheat.</title>
        <authorList>
            <consortium name="International Wheat Genome Sequencing Consortium,"/>
            <person name="Marcussen T."/>
            <person name="Sandve S.R."/>
            <person name="Heier L."/>
            <person name="Spannagl M."/>
            <person name="Pfeifer M."/>
            <person name="Jakobsen K.S."/>
            <person name="Wulff B.B."/>
            <person name="Steuernagel B."/>
            <person name="Mayer K.F."/>
            <person name="Olsen O.A."/>
        </authorList>
    </citation>
    <scope>NUCLEOTIDE SEQUENCE [LARGE SCALE GENOMIC DNA]</scope>
    <source>
        <strain evidence="20">cv. AL8/78</strain>
    </source>
</reference>
<dbReference type="STRING" id="200361.A0A453QA77"/>
<dbReference type="Gramene" id="AET7Gv20014200.1">
    <property type="protein sequence ID" value="AET7Gv20014200.1"/>
    <property type="gene ID" value="AET7Gv20014200"/>
</dbReference>
<evidence type="ECO:0000313" key="19">
    <source>
        <dbReference type="EnsemblPlants" id="AET7Gv20014200.1"/>
    </source>
</evidence>
<evidence type="ECO:0000256" key="3">
    <source>
        <dbReference type="ARBA" id="ARBA00022527"/>
    </source>
</evidence>
<dbReference type="InterPro" id="IPR008266">
    <property type="entry name" value="Tyr_kinase_AS"/>
</dbReference>
<evidence type="ECO:0000259" key="18">
    <source>
        <dbReference type="PROSITE" id="PS50011"/>
    </source>
</evidence>
<dbReference type="FunFam" id="1.10.510.10:FF:000479">
    <property type="entry name" value="Leucine-rich repeat receptor-like protein kinase"/>
    <property type="match status" value="1"/>
</dbReference>
<feature type="domain" description="Protein kinase" evidence="18">
    <location>
        <begin position="1"/>
        <end position="216"/>
    </location>
</feature>
<keyword evidence="8" id="KW-0677">Repeat</keyword>
<accession>A0A453QA77</accession>
<dbReference type="GO" id="GO:0016020">
    <property type="term" value="C:membrane"/>
    <property type="evidence" value="ECO:0007669"/>
    <property type="project" value="UniProtKB-SubCell"/>
</dbReference>
<keyword evidence="20" id="KW-1185">Reference proteome</keyword>
<keyword evidence="7" id="KW-0732">Signal</keyword>
<comment type="subcellular location">
    <subcellularLocation>
        <location evidence="1">Membrane</location>
        <topology evidence="1">Single-pass membrane protein</topology>
    </subcellularLocation>
</comment>
<dbReference type="EnsemblPlants" id="AET7Gv20014200.1">
    <property type="protein sequence ID" value="AET7Gv20014200.1"/>
    <property type="gene ID" value="AET7Gv20014200"/>
</dbReference>
<dbReference type="InterPro" id="IPR000719">
    <property type="entry name" value="Prot_kinase_dom"/>
</dbReference>
<organism evidence="19 20">
    <name type="scientific">Aegilops tauschii subsp. strangulata</name>
    <name type="common">Goatgrass</name>
    <dbReference type="NCBI Taxonomy" id="200361"/>
    <lineage>
        <taxon>Eukaryota</taxon>
        <taxon>Viridiplantae</taxon>
        <taxon>Streptophyta</taxon>
        <taxon>Embryophyta</taxon>
        <taxon>Tracheophyta</taxon>
        <taxon>Spermatophyta</taxon>
        <taxon>Magnoliopsida</taxon>
        <taxon>Liliopsida</taxon>
        <taxon>Poales</taxon>
        <taxon>Poaceae</taxon>
        <taxon>BOP clade</taxon>
        <taxon>Pooideae</taxon>
        <taxon>Triticodae</taxon>
        <taxon>Triticeae</taxon>
        <taxon>Triticinae</taxon>
        <taxon>Aegilops</taxon>
    </lineage>
</organism>
<keyword evidence="13" id="KW-0472">Membrane</keyword>
<keyword evidence="10" id="KW-0418">Kinase</keyword>
<reference evidence="19" key="4">
    <citation type="submission" date="2019-03" db="UniProtKB">
        <authorList>
            <consortium name="EnsemblPlants"/>
        </authorList>
    </citation>
    <scope>IDENTIFICATION</scope>
</reference>